<dbReference type="GO" id="GO:0005737">
    <property type="term" value="C:cytoplasm"/>
    <property type="evidence" value="ECO:0007669"/>
    <property type="project" value="UniProtKB-SubCell"/>
</dbReference>
<comment type="subcellular location">
    <subcellularLocation>
        <location evidence="4">Cytoplasm</location>
    </subcellularLocation>
    <text evidence="4">Assembles at midcell at the inner surface of the cytoplasmic membrane.</text>
</comment>
<dbReference type="eggNOG" id="COG0206">
    <property type="taxonomic scope" value="Bacteria"/>
</dbReference>
<comment type="subunit">
    <text evidence="4">Homodimer. Polymerizes to form a dynamic ring structure in a strictly GTP-dependent manner. Interacts directly with several other division proteins.</text>
</comment>
<feature type="domain" description="Tubulin/FtsZ GTPase" evidence="8">
    <location>
        <begin position="17"/>
        <end position="209"/>
    </location>
</feature>
<dbReference type="InterPro" id="IPR045061">
    <property type="entry name" value="FtsZ/CetZ"/>
</dbReference>
<feature type="binding site" evidence="4">
    <location>
        <position position="147"/>
    </location>
    <ligand>
        <name>GTP</name>
        <dbReference type="ChEBI" id="CHEBI:37565"/>
    </ligand>
</feature>
<keyword evidence="2 4" id="KW-0547">Nucleotide-binding</keyword>
<dbReference type="AlphaFoldDB" id="B9L286"/>
<dbReference type="Proteomes" id="UP000000447">
    <property type="component" value="Chromosome"/>
</dbReference>
<gene>
    <name evidence="4 10" type="primary">ftsZ</name>
    <name evidence="10" type="ordered locus">trd_0068</name>
</gene>
<feature type="binding site" evidence="4">
    <location>
        <begin position="25"/>
        <end position="29"/>
    </location>
    <ligand>
        <name>GTP</name>
        <dbReference type="ChEBI" id="CHEBI:37565"/>
    </ligand>
</feature>
<dbReference type="GO" id="GO:0000917">
    <property type="term" value="P:division septum assembly"/>
    <property type="evidence" value="ECO:0007669"/>
    <property type="project" value="UniProtKB-KW"/>
</dbReference>
<feature type="binding site" evidence="4">
    <location>
        <position position="143"/>
    </location>
    <ligand>
        <name>GTP</name>
        <dbReference type="ChEBI" id="CHEBI:37565"/>
    </ligand>
</feature>
<evidence type="ECO:0000256" key="4">
    <source>
        <dbReference type="HAMAP-Rule" id="MF_00909"/>
    </source>
</evidence>
<dbReference type="PRINTS" id="PR00423">
    <property type="entry name" value="CELLDVISFTSZ"/>
</dbReference>
<dbReference type="InterPro" id="IPR024757">
    <property type="entry name" value="FtsZ_C"/>
</dbReference>
<dbReference type="PROSITE" id="PS01134">
    <property type="entry name" value="FTSZ_1"/>
    <property type="match status" value="1"/>
</dbReference>
<dbReference type="STRING" id="309801.trd_0068"/>
<dbReference type="InterPro" id="IPR000158">
    <property type="entry name" value="Cell_div_FtsZ"/>
</dbReference>
<proteinExistence type="inferred from homology"/>
<dbReference type="GO" id="GO:0032153">
    <property type="term" value="C:cell division site"/>
    <property type="evidence" value="ECO:0007669"/>
    <property type="project" value="UniProtKB-UniRule"/>
</dbReference>
<evidence type="ECO:0000256" key="3">
    <source>
        <dbReference type="ARBA" id="ARBA00023134"/>
    </source>
</evidence>
<feature type="domain" description="Tubulin/FtsZ 2-layer sandwich" evidence="9">
    <location>
        <begin position="211"/>
        <end position="329"/>
    </location>
</feature>
<reference evidence="10 11" key="1">
    <citation type="journal article" date="2009" name="PLoS ONE">
        <title>Complete genome sequence of the aerobic CO-oxidizing thermophile Thermomicrobium roseum.</title>
        <authorList>
            <person name="Wu D."/>
            <person name="Raymond J."/>
            <person name="Wu M."/>
            <person name="Chatterji S."/>
            <person name="Ren Q."/>
            <person name="Graham J.E."/>
            <person name="Bryant D.A."/>
            <person name="Robb F."/>
            <person name="Colman A."/>
            <person name="Tallon L.J."/>
            <person name="Badger J.H."/>
            <person name="Madupu R."/>
            <person name="Ward N.L."/>
            <person name="Eisen J.A."/>
        </authorList>
    </citation>
    <scope>NUCLEOTIDE SEQUENCE [LARGE SCALE GENOMIC DNA]</scope>
    <source>
        <strain evidence="11">ATCC 27502 / DSM 5159 / P-2</strain>
    </source>
</reference>
<sequence length="371" mass="39424">MAMFENHHEDLEYSFARIKVIGVGGGGGNAINRMIEAGVQGVEFIAVNTDSQALLKSLAPVTVRIGDKLTKGLGAGGRPEIGERAAEESAEILAELVRGADMIFIAAGMGGGTGTGASPVIARLAREAGALTVAVVTRPFDFEGAKRRRIADEGIAVLKEHVDALIVIPNQRLVSMVDPKTPLTETFRIADDVLRQGIQGITDLITRPGLINLDFADVKSILRDAGTALIAIGRGSGENRCVDAARAAVESPLLEMSIEGATRVLYNIAGGPDLTMAEVSEAAELIRTMVDDEAEIIFGTTEPDDAMGRDVTITLIAAGFTGTGTARRPRTPERRFRPEPVRPAGSGAPRTPILPDDEWAEPSILRFLRER</sequence>
<dbReference type="GO" id="GO:0003924">
    <property type="term" value="F:GTPase activity"/>
    <property type="evidence" value="ECO:0007669"/>
    <property type="project" value="UniProtKB-UniRule"/>
</dbReference>
<evidence type="ECO:0000313" key="10">
    <source>
        <dbReference type="EMBL" id="ACM06281.1"/>
    </source>
</evidence>
<dbReference type="InterPro" id="IPR008280">
    <property type="entry name" value="Tub_FtsZ_C"/>
</dbReference>
<organism evidence="10 11">
    <name type="scientific">Thermomicrobium roseum (strain ATCC 27502 / DSM 5159 / P-2)</name>
    <dbReference type="NCBI Taxonomy" id="309801"/>
    <lineage>
        <taxon>Bacteria</taxon>
        <taxon>Pseudomonadati</taxon>
        <taxon>Thermomicrobiota</taxon>
        <taxon>Thermomicrobia</taxon>
        <taxon>Thermomicrobiales</taxon>
        <taxon>Thermomicrobiaceae</taxon>
        <taxon>Thermomicrobium</taxon>
    </lineage>
</organism>
<dbReference type="PANTHER" id="PTHR30314">
    <property type="entry name" value="CELL DIVISION PROTEIN FTSZ-RELATED"/>
    <property type="match status" value="1"/>
</dbReference>
<dbReference type="SUPFAM" id="SSF55307">
    <property type="entry name" value="Tubulin C-terminal domain-like"/>
    <property type="match status" value="1"/>
</dbReference>
<keyword evidence="4 6" id="KW-0131">Cell cycle</keyword>
<name>B9L286_THERP</name>
<dbReference type="InterPro" id="IPR037103">
    <property type="entry name" value="Tubulin/FtsZ-like_C"/>
</dbReference>
<dbReference type="InterPro" id="IPR020805">
    <property type="entry name" value="Cell_div_FtsZ_CS"/>
</dbReference>
<comment type="function">
    <text evidence="4 6">Essential cell division protein that forms a contractile ring structure (Z ring) at the future cell division site. The regulation of the ring assembly controls the timing and the location of cell division. One of the functions of the FtsZ ring is to recruit other cell division proteins to the septum to produce a new cell wall between the dividing cells. Binds GTP and shows GTPase activity.</text>
</comment>
<keyword evidence="11" id="KW-1185">Reference proteome</keyword>
<evidence type="ECO:0000256" key="6">
    <source>
        <dbReference type="RuleBase" id="RU000631"/>
    </source>
</evidence>
<dbReference type="HAMAP" id="MF_00909">
    <property type="entry name" value="FtsZ"/>
    <property type="match status" value="1"/>
</dbReference>
<dbReference type="PANTHER" id="PTHR30314:SF3">
    <property type="entry name" value="MITOCHONDRIAL DIVISION PROTEIN FSZA"/>
    <property type="match status" value="1"/>
</dbReference>
<dbReference type="GO" id="GO:0051258">
    <property type="term" value="P:protein polymerization"/>
    <property type="evidence" value="ECO:0007669"/>
    <property type="project" value="UniProtKB-UniRule"/>
</dbReference>
<evidence type="ECO:0000256" key="1">
    <source>
        <dbReference type="ARBA" id="ARBA00009690"/>
    </source>
</evidence>
<feature type="binding site" evidence="4">
    <location>
        <position position="191"/>
    </location>
    <ligand>
        <name>GTP</name>
        <dbReference type="ChEBI" id="CHEBI:37565"/>
    </ligand>
</feature>
<protein>
    <recommendedName>
        <fullName evidence="4 5">Cell division protein FtsZ</fullName>
    </recommendedName>
</protein>
<dbReference type="FunFam" id="3.40.50.1440:FF:000001">
    <property type="entry name" value="Cell division protein FtsZ"/>
    <property type="match status" value="1"/>
</dbReference>
<dbReference type="RefSeq" id="WP_012641482.1">
    <property type="nucleotide sequence ID" value="NC_011959.1"/>
</dbReference>
<evidence type="ECO:0000256" key="2">
    <source>
        <dbReference type="ARBA" id="ARBA00022741"/>
    </source>
</evidence>
<accession>B9L286</accession>
<comment type="similarity">
    <text evidence="1 4 6">Belongs to the FtsZ family.</text>
</comment>
<dbReference type="HOGENOM" id="CLU_024865_0_1_0"/>
<feature type="binding site" evidence="4">
    <location>
        <begin position="112"/>
        <end position="114"/>
    </location>
    <ligand>
        <name>GTP</name>
        <dbReference type="ChEBI" id="CHEBI:37565"/>
    </ligand>
</feature>
<dbReference type="EMBL" id="CP001275">
    <property type="protein sequence ID" value="ACM06281.1"/>
    <property type="molecule type" value="Genomic_DNA"/>
</dbReference>
<dbReference type="KEGG" id="tro:trd_0068"/>
<dbReference type="InterPro" id="IPR003008">
    <property type="entry name" value="Tubulin_FtsZ_GTPase"/>
</dbReference>
<dbReference type="CDD" id="cd02201">
    <property type="entry name" value="FtsZ_type1"/>
    <property type="match status" value="1"/>
</dbReference>
<evidence type="ECO:0000256" key="7">
    <source>
        <dbReference type="SAM" id="MobiDB-lite"/>
    </source>
</evidence>
<dbReference type="Gene3D" id="3.30.1330.20">
    <property type="entry name" value="Tubulin/FtsZ, C-terminal domain"/>
    <property type="match status" value="1"/>
</dbReference>
<feature type="compositionally biased region" description="Basic and acidic residues" evidence="7">
    <location>
        <begin position="330"/>
        <end position="340"/>
    </location>
</feature>
<feature type="region of interest" description="Disordered" evidence="7">
    <location>
        <begin position="322"/>
        <end position="356"/>
    </location>
</feature>
<keyword evidence="4" id="KW-0963">Cytoplasm</keyword>
<dbReference type="SMART" id="SM00864">
    <property type="entry name" value="Tubulin"/>
    <property type="match status" value="1"/>
</dbReference>
<dbReference type="InterPro" id="IPR018316">
    <property type="entry name" value="Tubulin/FtsZ_2-layer-sand-dom"/>
</dbReference>
<dbReference type="Gene3D" id="3.40.50.1440">
    <property type="entry name" value="Tubulin/FtsZ, GTPase domain"/>
    <property type="match status" value="1"/>
</dbReference>
<evidence type="ECO:0000259" key="8">
    <source>
        <dbReference type="SMART" id="SM00864"/>
    </source>
</evidence>
<dbReference type="SMART" id="SM00865">
    <property type="entry name" value="Tubulin_C"/>
    <property type="match status" value="1"/>
</dbReference>
<dbReference type="Pfam" id="PF00091">
    <property type="entry name" value="Tubulin"/>
    <property type="match status" value="1"/>
</dbReference>
<evidence type="ECO:0000313" key="11">
    <source>
        <dbReference type="Proteomes" id="UP000000447"/>
    </source>
</evidence>
<dbReference type="SUPFAM" id="SSF52490">
    <property type="entry name" value="Tubulin nucleotide-binding domain-like"/>
    <property type="match status" value="1"/>
</dbReference>
<dbReference type="GO" id="GO:0043093">
    <property type="term" value="P:FtsZ-dependent cytokinesis"/>
    <property type="evidence" value="ECO:0007669"/>
    <property type="project" value="UniProtKB-UniRule"/>
</dbReference>
<dbReference type="Pfam" id="PF12327">
    <property type="entry name" value="FtsZ_C"/>
    <property type="match status" value="1"/>
</dbReference>
<keyword evidence="4 6" id="KW-0717">Septation</keyword>
<evidence type="ECO:0000256" key="5">
    <source>
        <dbReference type="NCBIfam" id="TIGR00065"/>
    </source>
</evidence>
<evidence type="ECO:0000259" key="9">
    <source>
        <dbReference type="SMART" id="SM00865"/>
    </source>
</evidence>
<keyword evidence="3 4" id="KW-0342">GTP-binding</keyword>
<dbReference type="PROSITE" id="PS01135">
    <property type="entry name" value="FTSZ_2"/>
    <property type="match status" value="1"/>
</dbReference>
<keyword evidence="4 6" id="KW-0132">Cell division</keyword>
<dbReference type="GO" id="GO:0005525">
    <property type="term" value="F:GTP binding"/>
    <property type="evidence" value="ECO:0007669"/>
    <property type="project" value="UniProtKB-UniRule"/>
</dbReference>
<dbReference type="InterPro" id="IPR036525">
    <property type="entry name" value="Tubulin/FtsZ_GTPase_sf"/>
</dbReference>
<dbReference type="NCBIfam" id="TIGR00065">
    <property type="entry name" value="ftsZ"/>
    <property type="match status" value="1"/>
</dbReference>